<dbReference type="GeneID" id="73902477"/>
<evidence type="ECO:0000313" key="1">
    <source>
        <dbReference type="EMBL" id="MFC3959392.1"/>
    </source>
</evidence>
<comment type="caution">
    <text evidence="1">The sequence shown here is derived from an EMBL/GenBank/DDBJ whole genome shotgun (WGS) entry which is preliminary data.</text>
</comment>
<name>A0ABD5NQN4_9EURY</name>
<dbReference type="Proteomes" id="UP001595846">
    <property type="component" value="Unassembled WGS sequence"/>
</dbReference>
<dbReference type="AlphaFoldDB" id="A0ABD5NQN4"/>
<gene>
    <name evidence="1" type="ORF">ACFOUR_13590</name>
</gene>
<keyword evidence="2" id="KW-1185">Reference proteome</keyword>
<dbReference type="SUPFAM" id="SSF52540">
    <property type="entry name" value="P-loop containing nucleoside triphosphate hydrolases"/>
    <property type="match status" value="1"/>
</dbReference>
<dbReference type="InterPro" id="IPR055927">
    <property type="entry name" value="DUF7504"/>
</dbReference>
<sequence>MTDGYDIGDILPDDTIDELGPGTNVAVIGSSHSGKRQVALQLVAAGYEVDEGILCITTDSARRVFEDLDRHVGSVSRDRIGVIDCSGTGGGSMVEAMTESVSSPGDLTGISIGTAKLFKRFHSRGISDIRYGLVSISTLLQYVDKSTVFRFLHVFTNRVSETDGLGVYTLTDDTHDETTVNTIRGQFDGVVELRETEDGTRECRVRGLGSGSSGWNAIE</sequence>
<evidence type="ECO:0000313" key="2">
    <source>
        <dbReference type="Proteomes" id="UP001595846"/>
    </source>
</evidence>
<reference evidence="1 2" key="1">
    <citation type="journal article" date="2019" name="Int. J. Syst. Evol. Microbiol.">
        <title>The Global Catalogue of Microorganisms (GCM) 10K type strain sequencing project: providing services to taxonomists for standard genome sequencing and annotation.</title>
        <authorList>
            <consortium name="The Broad Institute Genomics Platform"/>
            <consortium name="The Broad Institute Genome Sequencing Center for Infectious Disease"/>
            <person name="Wu L."/>
            <person name="Ma J."/>
        </authorList>
    </citation>
    <scope>NUCLEOTIDE SEQUENCE [LARGE SCALE GENOMIC DNA]</scope>
    <source>
        <strain evidence="1 2">IBRC-M 10256</strain>
    </source>
</reference>
<dbReference type="InterPro" id="IPR027417">
    <property type="entry name" value="P-loop_NTPase"/>
</dbReference>
<dbReference type="Gene3D" id="3.40.50.300">
    <property type="entry name" value="P-loop containing nucleotide triphosphate hydrolases"/>
    <property type="match status" value="1"/>
</dbReference>
<proteinExistence type="predicted"/>
<protein>
    <submittedName>
        <fullName evidence="1">RAD55 family ATPase</fullName>
    </submittedName>
</protein>
<dbReference type="EMBL" id="JBHSAQ010000012">
    <property type="protein sequence ID" value="MFC3959392.1"/>
    <property type="molecule type" value="Genomic_DNA"/>
</dbReference>
<dbReference type="Pfam" id="PF24336">
    <property type="entry name" value="DUF7504"/>
    <property type="match status" value="1"/>
</dbReference>
<dbReference type="RefSeq" id="WP_256533360.1">
    <property type="nucleotide sequence ID" value="NZ_CP101824.1"/>
</dbReference>
<organism evidence="1 2">
    <name type="scientific">Halovivax cerinus</name>
    <dbReference type="NCBI Taxonomy" id="1487865"/>
    <lineage>
        <taxon>Archaea</taxon>
        <taxon>Methanobacteriati</taxon>
        <taxon>Methanobacteriota</taxon>
        <taxon>Stenosarchaea group</taxon>
        <taxon>Halobacteria</taxon>
        <taxon>Halobacteriales</taxon>
        <taxon>Natrialbaceae</taxon>
        <taxon>Halovivax</taxon>
    </lineage>
</organism>
<accession>A0ABD5NQN4</accession>